<accession>A0A430B667</accession>
<evidence type="ECO:0000256" key="1">
    <source>
        <dbReference type="ARBA" id="ARBA00023015"/>
    </source>
</evidence>
<name>A0A430B667_9ENTE</name>
<keyword evidence="1" id="KW-0805">Transcription regulation</keyword>
<evidence type="ECO:0000256" key="3">
    <source>
        <dbReference type="ARBA" id="ARBA00023163"/>
    </source>
</evidence>
<keyword evidence="2" id="KW-0238">DNA-binding</keyword>
<dbReference type="AlphaFoldDB" id="A0A430B667"/>
<gene>
    <name evidence="5" type="ORF">CBF28_05015</name>
</gene>
<dbReference type="PANTHER" id="PTHR47504:SF6">
    <property type="entry name" value="ARAC-FAMILY TRANSCRIPTIONAL REGULATOR"/>
    <property type="match status" value="1"/>
</dbReference>
<organism evidence="5 6">
    <name type="scientific">Vagococcus carniphilus</name>
    <dbReference type="NCBI Taxonomy" id="218144"/>
    <lineage>
        <taxon>Bacteria</taxon>
        <taxon>Bacillati</taxon>
        <taxon>Bacillota</taxon>
        <taxon>Bacilli</taxon>
        <taxon>Lactobacillales</taxon>
        <taxon>Enterococcaceae</taxon>
        <taxon>Vagococcus</taxon>
    </lineage>
</organism>
<dbReference type="InterPro" id="IPR050959">
    <property type="entry name" value="MarA-like"/>
</dbReference>
<dbReference type="PROSITE" id="PS00041">
    <property type="entry name" value="HTH_ARAC_FAMILY_1"/>
    <property type="match status" value="1"/>
</dbReference>
<evidence type="ECO:0000256" key="2">
    <source>
        <dbReference type="ARBA" id="ARBA00023125"/>
    </source>
</evidence>
<dbReference type="SMART" id="SM00342">
    <property type="entry name" value="HTH_ARAC"/>
    <property type="match status" value="1"/>
</dbReference>
<comment type="caution">
    <text evidence="5">The sequence shown here is derived from an EMBL/GenBank/DDBJ whole genome shotgun (WGS) entry which is preliminary data.</text>
</comment>
<keyword evidence="6" id="KW-1185">Reference proteome</keyword>
<dbReference type="GO" id="GO:0043565">
    <property type="term" value="F:sequence-specific DNA binding"/>
    <property type="evidence" value="ECO:0007669"/>
    <property type="project" value="InterPro"/>
</dbReference>
<dbReference type="Pfam" id="PF12833">
    <property type="entry name" value="HTH_18"/>
    <property type="match status" value="1"/>
</dbReference>
<dbReference type="SUPFAM" id="SSF46689">
    <property type="entry name" value="Homeodomain-like"/>
    <property type="match status" value="2"/>
</dbReference>
<evidence type="ECO:0000259" key="4">
    <source>
        <dbReference type="PROSITE" id="PS01124"/>
    </source>
</evidence>
<evidence type="ECO:0000313" key="6">
    <source>
        <dbReference type="Proteomes" id="UP000288028"/>
    </source>
</evidence>
<protein>
    <submittedName>
        <fullName evidence="5">AraC family transcriptional regulator</fullName>
    </submittedName>
</protein>
<dbReference type="InterPro" id="IPR018060">
    <property type="entry name" value="HTH_AraC"/>
</dbReference>
<dbReference type="GO" id="GO:0003700">
    <property type="term" value="F:DNA-binding transcription factor activity"/>
    <property type="evidence" value="ECO:0007669"/>
    <property type="project" value="InterPro"/>
</dbReference>
<dbReference type="Proteomes" id="UP000288028">
    <property type="component" value="Unassembled WGS sequence"/>
</dbReference>
<dbReference type="PRINTS" id="PR00032">
    <property type="entry name" value="HTHARAC"/>
</dbReference>
<reference evidence="5 6" key="1">
    <citation type="submission" date="2017-05" db="EMBL/GenBank/DDBJ databases">
        <title>Vagococcus spp. assemblies.</title>
        <authorList>
            <person name="Gulvik C.A."/>
        </authorList>
    </citation>
    <scope>NUCLEOTIDE SEQUENCE [LARGE SCALE GENOMIC DNA]</scope>
    <source>
        <strain evidence="5 6">SS1714</strain>
    </source>
</reference>
<dbReference type="PANTHER" id="PTHR47504">
    <property type="entry name" value="RIGHT ORIGIN-BINDING PROTEIN"/>
    <property type="match status" value="1"/>
</dbReference>
<dbReference type="Gene3D" id="2.60.120.260">
    <property type="entry name" value="Galactose-binding domain-like"/>
    <property type="match status" value="1"/>
</dbReference>
<evidence type="ECO:0000313" key="5">
    <source>
        <dbReference type="EMBL" id="RSU15799.1"/>
    </source>
</evidence>
<feature type="domain" description="HTH araC/xylS-type" evidence="4">
    <location>
        <begin position="8"/>
        <end position="106"/>
    </location>
</feature>
<dbReference type="InterPro" id="IPR020449">
    <property type="entry name" value="Tscrpt_reg_AraC-type_HTH"/>
</dbReference>
<dbReference type="PROSITE" id="PS01124">
    <property type="entry name" value="HTH_ARAC_FAMILY_2"/>
    <property type="match status" value="1"/>
</dbReference>
<dbReference type="Gene3D" id="1.10.10.60">
    <property type="entry name" value="Homeodomain-like"/>
    <property type="match status" value="2"/>
</dbReference>
<dbReference type="OrthoDB" id="9801721at2"/>
<proteinExistence type="predicted"/>
<dbReference type="InterPro" id="IPR009057">
    <property type="entry name" value="Homeodomain-like_sf"/>
</dbReference>
<dbReference type="EMBL" id="NGKB01000004">
    <property type="protein sequence ID" value="RSU15799.1"/>
    <property type="molecule type" value="Genomic_DNA"/>
</dbReference>
<keyword evidence="3" id="KW-0804">Transcription</keyword>
<dbReference type="InterPro" id="IPR018062">
    <property type="entry name" value="HTH_AraC-typ_CS"/>
</dbReference>
<sequence length="290" mass="33998">MDYTVDIQNALIYIEENLYNEISLEKLSKEVGLSQFHFQRIFKKQLNCGVYKYIQTRRISNASLLLLNSNLKIIDIALISGFSSQEAFSRTFKLHYQLPPRQYRIQFKKLFRRKLEMDELKIKGWLVSGSNFDKYDVTMDHTIFHSGTKSVKLSRKDSLYTEDFITIMQQVNAKNYINKRIRFSGYFKTKEVDGWGGLWVRIDGKQFEQLKFDNMQNRPIVGTNEWNYYSSVLDVSKEAEVLNIGFLLQGEGELWADDFCLEIVSKDVETTDFDSADSHPDEPQNLSFME</sequence>